<dbReference type="eggNOG" id="COG3268">
    <property type="taxonomic scope" value="Bacteria"/>
</dbReference>
<proteinExistence type="predicted"/>
<dbReference type="SUPFAM" id="SSF51735">
    <property type="entry name" value="NAD(P)-binding Rossmann-fold domains"/>
    <property type="match status" value="1"/>
</dbReference>
<name>A0A089NTC8_9HYPH</name>
<keyword evidence="3" id="KW-1185">Reference proteome</keyword>
<dbReference type="Pfam" id="PF03435">
    <property type="entry name" value="Sacchrp_dh_NADP"/>
    <property type="match status" value="1"/>
</dbReference>
<dbReference type="InterPro" id="IPR005097">
    <property type="entry name" value="Sacchrp_dh_NADP-bd"/>
</dbReference>
<dbReference type="HOGENOM" id="CLU_046808_0_0_5"/>
<accession>A0A089NTC8</accession>
<dbReference type="KEGG" id="mor:MOC_3436"/>
<gene>
    <name evidence="2" type="ORF">MOC_3436</name>
</gene>
<dbReference type="AlphaFoldDB" id="A0A089NTC8"/>
<dbReference type="InterPro" id="IPR036291">
    <property type="entry name" value="NAD(P)-bd_dom_sf"/>
</dbReference>
<dbReference type="GeneID" id="96603218"/>
<dbReference type="PANTHER" id="PTHR43781">
    <property type="entry name" value="SACCHAROPINE DEHYDROGENASE"/>
    <property type="match status" value="1"/>
</dbReference>
<evidence type="ECO:0000313" key="3">
    <source>
        <dbReference type="Proteomes" id="UP000029492"/>
    </source>
</evidence>
<evidence type="ECO:0000259" key="1">
    <source>
        <dbReference type="Pfam" id="PF03435"/>
    </source>
</evidence>
<dbReference type="PANTHER" id="PTHR43781:SF1">
    <property type="entry name" value="SACCHAROPINE DEHYDROGENASE"/>
    <property type="match status" value="1"/>
</dbReference>
<dbReference type="RefSeq" id="WP_043378461.1">
    <property type="nucleotide sequence ID" value="NZ_CP003811.1"/>
</dbReference>
<sequence length="348" mass="35854">MTAILIYGATGYTGQLLAAQAVGQGLHPILAGRDAHTLRPLASRLGLEMRVARLDDADGLRAALAGVAAVIHAAGPFSKTARPMVEACLAAGAHYVDITGEIAVLEALAAQDAAAKAAGLVLLPAAGFDVVPSDCLAAHVAGRLPGATHLRISIGGFGGFSRGTARTMVEGIAWGTRVRRDGRIVELPSPPRGTADFGAGPRRTVGLGWGDVSSAWYSTGVPNIDVYFEAFPAMAAAAGLPAGIRRIIAGGTAQRLINRGIDRLPAGPSAAAREKARSTFLAEAWDGAGRRAASRMETAEGYTLTVWTALEIARRVAAGQVAPGFHTPVTAFGADFILGFPHVTRTDL</sequence>
<dbReference type="Gene3D" id="3.40.50.720">
    <property type="entry name" value="NAD(P)-binding Rossmann-like Domain"/>
    <property type="match status" value="1"/>
</dbReference>
<reference evidence="2 3" key="1">
    <citation type="journal article" date="2014" name="PLoS ONE">
        <title>Genome Information of Methylobacterium oryzae, a Plant-Probiotic Methylotroph in the Phyllosphere.</title>
        <authorList>
            <person name="Kwak M.J."/>
            <person name="Jeong H."/>
            <person name="Madhaiyan M."/>
            <person name="Lee Y."/>
            <person name="Sa T.M."/>
            <person name="Oh T.K."/>
            <person name="Kim J.F."/>
        </authorList>
    </citation>
    <scope>NUCLEOTIDE SEQUENCE [LARGE SCALE GENOMIC DNA]</scope>
    <source>
        <strain evidence="2 3">CBMB20</strain>
    </source>
</reference>
<feature type="domain" description="Saccharopine dehydrogenase NADP binding" evidence="1">
    <location>
        <begin position="4"/>
        <end position="122"/>
    </location>
</feature>
<evidence type="ECO:0000313" key="2">
    <source>
        <dbReference type="EMBL" id="AIQ91191.1"/>
    </source>
</evidence>
<dbReference type="STRING" id="693986.MOC_3436"/>
<protein>
    <submittedName>
        <fullName evidence="2">Saccharopine dehydrogenase</fullName>
    </submittedName>
</protein>
<organism evidence="2 3">
    <name type="scientific">Methylobacterium oryzae CBMB20</name>
    <dbReference type="NCBI Taxonomy" id="693986"/>
    <lineage>
        <taxon>Bacteria</taxon>
        <taxon>Pseudomonadati</taxon>
        <taxon>Pseudomonadota</taxon>
        <taxon>Alphaproteobacteria</taxon>
        <taxon>Hyphomicrobiales</taxon>
        <taxon>Methylobacteriaceae</taxon>
        <taxon>Methylobacterium</taxon>
    </lineage>
</organism>
<dbReference type="EMBL" id="CP003811">
    <property type="protein sequence ID" value="AIQ91191.1"/>
    <property type="molecule type" value="Genomic_DNA"/>
</dbReference>
<dbReference type="Proteomes" id="UP000029492">
    <property type="component" value="Chromosome"/>
</dbReference>